<dbReference type="AlphaFoldDB" id="A0A914Q4G8"/>
<proteinExistence type="predicted"/>
<evidence type="ECO:0000313" key="1">
    <source>
        <dbReference type="Proteomes" id="UP000887578"/>
    </source>
</evidence>
<evidence type="ECO:0000313" key="2">
    <source>
        <dbReference type="WBParaSite" id="PDA_v2.g22061.t1"/>
    </source>
</evidence>
<keyword evidence="1" id="KW-1185">Reference proteome</keyword>
<dbReference type="WBParaSite" id="PDA_v2.g22061.t1">
    <property type="protein sequence ID" value="PDA_v2.g22061.t1"/>
    <property type="gene ID" value="PDA_v2.g22061"/>
</dbReference>
<reference evidence="2" key="1">
    <citation type="submission" date="2022-11" db="UniProtKB">
        <authorList>
            <consortium name="WormBaseParasite"/>
        </authorList>
    </citation>
    <scope>IDENTIFICATION</scope>
</reference>
<sequence length="125" mass="14603">MLLPDDRWNRKLTEWTPNTRRPVGRPPTRWMDDFTKYTNKKFDELLSLCLTNFWCCNNPFEFTRQQSDRTSDPEVCQFKASQRLINSNEVSNDVRGNVIHKNSGYRKNDVGGSTAYVAMPIGGFY</sequence>
<dbReference type="Proteomes" id="UP000887578">
    <property type="component" value="Unplaced"/>
</dbReference>
<name>A0A914Q4G8_9BILA</name>
<protein>
    <submittedName>
        <fullName evidence="2">Uncharacterized protein</fullName>
    </submittedName>
</protein>
<accession>A0A914Q4G8</accession>
<organism evidence="1 2">
    <name type="scientific">Panagrolaimus davidi</name>
    <dbReference type="NCBI Taxonomy" id="227884"/>
    <lineage>
        <taxon>Eukaryota</taxon>
        <taxon>Metazoa</taxon>
        <taxon>Ecdysozoa</taxon>
        <taxon>Nematoda</taxon>
        <taxon>Chromadorea</taxon>
        <taxon>Rhabditida</taxon>
        <taxon>Tylenchina</taxon>
        <taxon>Panagrolaimomorpha</taxon>
        <taxon>Panagrolaimoidea</taxon>
        <taxon>Panagrolaimidae</taxon>
        <taxon>Panagrolaimus</taxon>
    </lineage>
</organism>